<dbReference type="Proteomes" id="UP000009881">
    <property type="component" value="Unassembled WGS sequence"/>
</dbReference>
<evidence type="ECO:0000256" key="1">
    <source>
        <dbReference type="SAM" id="MobiDB-lite"/>
    </source>
</evidence>
<evidence type="ECO:0000313" key="3">
    <source>
        <dbReference type="EMBL" id="EKV31919.1"/>
    </source>
</evidence>
<dbReference type="EMBL" id="ANHY01000004">
    <property type="protein sequence ID" value="EKV31919.1"/>
    <property type="molecule type" value="Genomic_DNA"/>
</dbReference>
<accession>K9H4A5</accession>
<evidence type="ECO:0000259" key="2">
    <source>
        <dbReference type="Pfam" id="PF21784"/>
    </source>
</evidence>
<comment type="caution">
    <text evidence="3">The sequence shown here is derived from an EMBL/GenBank/DDBJ whole genome shotgun (WGS) entry which is preliminary data.</text>
</comment>
<dbReference type="InterPro" id="IPR048911">
    <property type="entry name" value="Bflower"/>
</dbReference>
<dbReference type="Pfam" id="PF21784">
    <property type="entry name" value="Bflower"/>
    <property type="match status" value="1"/>
</dbReference>
<feature type="domain" description="4-fold beta flower" evidence="2">
    <location>
        <begin position="3"/>
        <end position="114"/>
    </location>
</feature>
<feature type="region of interest" description="Disordered" evidence="1">
    <location>
        <begin position="82"/>
        <end position="101"/>
    </location>
</feature>
<keyword evidence="4" id="KW-1185">Reference proteome</keyword>
<protein>
    <recommendedName>
        <fullName evidence="2">4-fold beta flower domain-containing protein</fullName>
    </recommendedName>
</protein>
<dbReference type="RefSeq" id="WP_009539180.1">
    <property type="nucleotide sequence ID" value="NZ_ANHY01000004.1"/>
</dbReference>
<organism evidence="3 4">
    <name type="scientific">Caenispirillum salinarum AK4</name>
    <dbReference type="NCBI Taxonomy" id="1238182"/>
    <lineage>
        <taxon>Bacteria</taxon>
        <taxon>Pseudomonadati</taxon>
        <taxon>Pseudomonadota</taxon>
        <taxon>Alphaproteobacteria</taxon>
        <taxon>Rhodospirillales</taxon>
        <taxon>Novispirillaceae</taxon>
        <taxon>Caenispirillum</taxon>
    </lineage>
</organism>
<gene>
    <name evidence="3" type="ORF">C882_2983</name>
</gene>
<name>K9H4A5_9PROT</name>
<dbReference type="OrthoDB" id="7961376at2"/>
<sequence>MTPIYDSRGYATAFVAPRGHIVSRTGRFLARITRGGNVHDLKGRHIGWWRDGHMKGHDGGVAGWTREARALPVTPPIVGDPPLAPGLGLSPTPAINDTPPIRPESKFAWSRYSL</sequence>
<reference evidence="3 4" key="1">
    <citation type="journal article" date="2013" name="Genome Announc.">
        <title>Draft Genome Sequence of an Alphaproteobacterium, Caenispirillum salinarum AK4(T), Isolated from a Solar Saltern.</title>
        <authorList>
            <person name="Khatri I."/>
            <person name="Singh A."/>
            <person name="Korpole S."/>
            <person name="Pinnaka A.K."/>
            <person name="Subramanian S."/>
        </authorList>
    </citation>
    <scope>NUCLEOTIDE SEQUENCE [LARGE SCALE GENOMIC DNA]</scope>
    <source>
        <strain evidence="3 4">AK4</strain>
    </source>
</reference>
<proteinExistence type="predicted"/>
<dbReference type="AlphaFoldDB" id="K9H4A5"/>
<evidence type="ECO:0000313" key="4">
    <source>
        <dbReference type="Proteomes" id="UP000009881"/>
    </source>
</evidence>